<dbReference type="SFLD" id="SFLDG01135">
    <property type="entry name" value="C1.5.6:_HAD__Beta-PGM__Phospha"/>
    <property type="match status" value="1"/>
</dbReference>
<dbReference type="InterPro" id="IPR036412">
    <property type="entry name" value="HAD-like_sf"/>
</dbReference>
<dbReference type="RefSeq" id="WP_381437417.1">
    <property type="nucleotide sequence ID" value="NZ_JBHSNO010000008.1"/>
</dbReference>
<dbReference type="SFLD" id="SFLDS00003">
    <property type="entry name" value="Haloacid_Dehalogenase"/>
    <property type="match status" value="1"/>
</dbReference>
<reference evidence="5" key="1">
    <citation type="journal article" date="2019" name="Int. J. Syst. Evol. Microbiol.">
        <title>The Global Catalogue of Microorganisms (GCM) 10K type strain sequencing project: providing services to taxonomists for standard genome sequencing and annotation.</title>
        <authorList>
            <consortium name="The Broad Institute Genomics Platform"/>
            <consortium name="The Broad Institute Genome Sequencing Center for Infectious Disease"/>
            <person name="Wu L."/>
            <person name="Ma J."/>
        </authorList>
    </citation>
    <scope>NUCLEOTIDE SEQUENCE [LARGE SCALE GENOMIC DNA]</scope>
    <source>
        <strain evidence="5">CGMCC 4.1434</strain>
    </source>
</reference>
<keyword evidence="3" id="KW-0028">Amino-acid biosynthesis</keyword>
<name>A0ABW0TMJ1_9BACL</name>
<protein>
    <recommendedName>
        <fullName evidence="3">Phosphoserine phosphatase</fullName>
        <shortName evidence="3">PSP</shortName>
        <ecNumber evidence="3">3.1.3.3</ecNumber>
    </recommendedName>
</protein>
<dbReference type="GO" id="GO:0016787">
    <property type="term" value="F:hydrolase activity"/>
    <property type="evidence" value="ECO:0007669"/>
    <property type="project" value="UniProtKB-KW"/>
</dbReference>
<dbReference type="NCBIfam" id="TIGR01509">
    <property type="entry name" value="HAD-SF-IA-v3"/>
    <property type="match status" value="1"/>
</dbReference>
<dbReference type="SUPFAM" id="SSF56784">
    <property type="entry name" value="HAD-like"/>
    <property type="match status" value="1"/>
</dbReference>
<dbReference type="NCBIfam" id="TIGR01549">
    <property type="entry name" value="HAD-SF-IA-v1"/>
    <property type="match status" value="1"/>
</dbReference>
<comment type="catalytic activity">
    <reaction evidence="3">
        <text>O-phospho-L-serine + H2O = L-serine + phosphate</text>
        <dbReference type="Rhea" id="RHEA:21208"/>
        <dbReference type="ChEBI" id="CHEBI:15377"/>
        <dbReference type="ChEBI" id="CHEBI:33384"/>
        <dbReference type="ChEBI" id="CHEBI:43474"/>
        <dbReference type="ChEBI" id="CHEBI:57524"/>
        <dbReference type="EC" id="3.1.3.3"/>
    </reaction>
</comment>
<dbReference type="EC" id="3.1.3.3" evidence="3"/>
<keyword evidence="3" id="KW-0170">Cobalt</keyword>
<comment type="catalytic activity">
    <reaction evidence="3">
        <text>O-phospho-D-serine + H2O = D-serine + phosphate</text>
        <dbReference type="Rhea" id="RHEA:24873"/>
        <dbReference type="ChEBI" id="CHEBI:15377"/>
        <dbReference type="ChEBI" id="CHEBI:35247"/>
        <dbReference type="ChEBI" id="CHEBI:43474"/>
        <dbReference type="ChEBI" id="CHEBI:58680"/>
        <dbReference type="EC" id="3.1.3.3"/>
    </reaction>
</comment>
<keyword evidence="5" id="KW-1185">Reference proteome</keyword>
<dbReference type="InterPro" id="IPR006439">
    <property type="entry name" value="HAD-SF_hydro_IA"/>
</dbReference>
<gene>
    <name evidence="4" type="ORF">ACFPRA_17220</name>
</gene>
<evidence type="ECO:0000256" key="3">
    <source>
        <dbReference type="HAMAP-Rule" id="MF_02240"/>
    </source>
</evidence>
<evidence type="ECO:0000256" key="1">
    <source>
        <dbReference type="ARBA" id="ARBA00022801"/>
    </source>
</evidence>
<sequence>MIKTVIFDLDDTLLWDKKSVETAFRKTCERAAESYHIDPATLEEAVRAEARELYASYDTYAFTQMIGINPFEGIWGTFDDEGEFFQKMKEIVPSYRRDAWTKGLQRLGIDDANLGSELAELFPAERKKSPFIYEETFKVLDRLKDNYQLVLLTNGSPSLQQTKLTITPEIAPYFEHIIISGAFGKGKPDPSIFQHVLSTCEVSADEAIMVGDNLMTDILGASRVGMRSVWINRENKERSEESVPTYEIDHLEKLMPILDTLATEEVIGK</sequence>
<dbReference type="EMBL" id="JBHSNO010000008">
    <property type="protein sequence ID" value="MFC5590650.1"/>
    <property type="molecule type" value="Genomic_DNA"/>
</dbReference>
<dbReference type="PANTHER" id="PTHR46470:SF3">
    <property type="entry name" value="N-ACYLNEURAMINATE-9-PHOSPHATASE"/>
    <property type="match status" value="1"/>
</dbReference>
<proteinExistence type="inferred from homology"/>
<comment type="cofactor">
    <cofactor evidence="3">
        <name>Mg(2+)</name>
        <dbReference type="ChEBI" id="CHEBI:18420"/>
    </cofactor>
    <cofactor evidence="3">
        <name>Co(2+)</name>
        <dbReference type="ChEBI" id="CHEBI:48828"/>
    </cofactor>
</comment>
<comment type="caution">
    <text evidence="4">The sequence shown here is derived from an EMBL/GenBank/DDBJ whole genome shotgun (WGS) entry which is preliminary data.</text>
</comment>
<dbReference type="InterPro" id="IPR051400">
    <property type="entry name" value="HAD-like_hydrolase"/>
</dbReference>
<evidence type="ECO:0000313" key="4">
    <source>
        <dbReference type="EMBL" id="MFC5590650.1"/>
    </source>
</evidence>
<dbReference type="Gene3D" id="3.40.50.1000">
    <property type="entry name" value="HAD superfamily/HAD-like"/>
    <property type="match status" value="1"/>
</dbReference>
<keyword evidence="3" id="KW-0718">Serine biosynthesis</keyword>
<dbReference type="Pfam" id="PF00702">
    <property type="entry name" value="Hydrolase"/>
    <property type="match status" value="1"/>
</dbReference>
<dbReference type="SFLD" id="SFLDG01129">
    <property type="entry name" value="C1.5:_HAD__Beta-PGM__Phosphata"/>
    <property type="match status" value="1"/>
</dbReference>
<comment type="similarity">
    <text evidence="3">Belongs to the HAD-like hydrolase superfamily.</text>
</comment>
<dbReference type="Proteomes" id="UP001596109">
    <property type="component" value="Unassembled WGS sequence"/>
</dbReference>
<dbReference type="Gene3D" id="1.20.120.710">
    <property type="entry name" value="Haloacid dehalogenase hydrolase-like domain"/>
    <property type="match status" value="1"/>
</dbReference>
<organism evidence="4 5">
    <name type="scientific">Sporosarcina soli</name>
    <dbReference type="NCBI Taxonomy" id="334736"/>
    <lineage>
        <taxon>Bacteria</taxon>
        <taxon>Bacillati</taxon>
        <taxon>Bacillota</taxon>
        <taxon>Bacilli</taxon>
        <taxon>Bacillales</taxon>
        <taxon>Caryophanaceae</taxon>
        <taxon>Sporosarcina</taxon>
    </lineage>
</organism>
<dbReference type="InterPro" id="IPR023214">
    <property type="entry name" value="HAD_sf"/>
</dbReference>
<dbReference type="InterPro" id="IPR044266">
    <property type="entry name" value="PSP_YsaA"/>
</dbReference>
<evidence type="ECO:0000313" key="5">
    <source>
        <dbReference type="Proteomes" id="UP001596109"/>
    </source>
</evidence>
<evidence type="ECO:0000256" key="2">
    <source>
        <dbReference type="ARBA" id="ARBA00022842"/>
    </source>
</evidence>
<keyword evidence="1 3" id="KW-0378">Hydrolase</keyword>
<comment type="pathway">
    <text evidence="3">Amino-acid biosynthesis; L-serine biosynthesis; L-serine from 3-phospho-D-glycerate: step 3/3.</text>
</comment>
<comment type="function">
    <text evidence="3">Catalyzes the last step of the phosphorylated serine biosynthetic pathway, i.e. dephosphorylation of O-phospho-L-serine to form L-serine.</text>
</comment>
<dbReference type="HAMAP" id="MF_02240">
    <property type="entry name" value="PSP"/>
    <property type="match status" value="1"/>
</dbReference>
<accession>A0ABW0TMJ1</accession>
<keyword evidence="2 3" id="KW-0460">Magnesium</keyword>
<dbReference type="PANTHER" id="PTHR46470">
    <property type="entry name" value="N-ACYLNEURAMINATE-9-PHOSPHATASE"/>
    <property type="match status" value="1"/>
</dbReference>